<sequence length="304" mass="33104">MQYVPSDLSGQKKALLIGINYFGTDGELNGCINDVHNMAEFLIERYGFSADQMVVLTDDQTNEKGQPTRENILTAMRWLVGGAKPGDDLFLSYSGHGGSQEDEDGDEDDGNDETMCPVDYQENGQIVDDEIHSICVRPLPAGCRLTALFDCCHSGSIMDLPYLYSPKGVISEPNFMKNAGEDLIKLGQQLKKGNTEGADTQKLLAAISQANGQGDAVKASKTSAADVICFTGCKDDQTSADATICDQAQGALTYAFKNALLKEPNQSFLELLNNLRREMKEGEFTQIPQMSACHPINMNVAFTM</sequence>
<dbReference type="GO" id="GO:0006915">
    <property type="term" value="P:apoptotic process"/>
    <property type="evidence" value="ECO:0007669"/>
    <property type="project" value="UniProtKB-KW"/>
</dbReference>
<proteinExistence type="inferred from homology"/>
<reference evidence="6 7" key="1">
    <citation type="submission" date="2016-07" db="EMBL/GenBank/DDBJ databases">
        <title>Pervasive Adenine N6-methylation of Active Genes in Fungi.</title>
        <authorList>
            <consortium name="DOE Joint Genome Institute"/>
            <person name="Mondo S.J."/>
            <person name="Dannebaum R.O."/>
            <person name="Kuo R.C."/>
            <person name="Labutti K."/>
            <person name="Haridas S."/>
            <person name="Kuo A."/>
            <person name="Salamov A."/>
            <person name="Ahrendt S.R."/>
            <person name="Lipzen A."/>
            <person name="Sullivan W."/>
            <person name="Andreopoulos W.B."/>
            <person name="Clum A."/>
            <person name="Lindquist E."/>
            <person name="Daum C."/>
            <person name="Ramamoorthy G.K."/>
            <person name="Gryganskyi A."/>
            <person name="Culley D."/>
            <person name="Magnuson J.K."/>
            <person name="James T.Y."/>
            <person name="O'Malley M.A."/>
            <person name="Stajich J.E."/>
            <person name="Spatafora J.W."/>
            <person name="Visel A."/>
            <person name="Grigoriev I.V."/>
        </authorList>
    </citation>
    <scope>NUCLEOTIDE SEQUENCE [LARGE SCALE GENOMIC DNA]</scope>
    <source>
        <strain evidence="6 7">12-1054</strain>
    </source>
</reference>
<organism evidence="6 7">
    <name type="scientific">Protomyces lactucae-debilis</name>
    <dbReference type="NCBI Taxonomy" id="2754530"/>
    <lineage>
        <taxon>Eukaryota</taxon>
        <taxon>Fungi</taxon>
        <taxon>Dikarya</taxon>
        <taxon>Ascomycota</taxon>
        <taxon>Taphrinomycotina</taxon>
        <taxon>Taphrinomycetes</taxon>
        <taxon>Taphrinales</taxon>
        <taxon>Protomycetaceae</taxon>
        <taxon>Protomyces</taxon>
    </lineage>
</organism>
<evidence type="ECO:0000256" key="2">
    <source>
        <dbReference type="ARBA" id="ARBA00022703"/>
    </source>
</evidence>
<keyword evidence="3" id="KW-0645">Protease</keyword>
<dbReference type="OMA" id="DEMHNIM"/>
<dbReference type="RefSeq" id="XP_040725120.1">
    <property type="nucleotide sequence ID" value="XM_040867772.1"/>
</dbReference>
<comment type="caution">
    <text evidence="6">The sequence shown here is derived from an EMBL/GenBank/DDBJ whole genome shotgun (WGS) entry which is preliminary data.</text>
</comment>
<dbReference type="STRING" id="56484.A0A1Y2FFC2"/>
<dbReference type="InterPro" id="IPR011600">
    <property type="entry name" value="Pept_C14_caspase"/>
</dbReference>
<feature type="domain" description="Peptidase C14 caspase" evidence="5">
    <location>
        <begin position="12"/>
        <end position="294"/>
    </location>
</feature>
<dbReference type="EMBL" id="MCFI01000010">
    <property type="protein sequence ID" value="ORY81986.1"/>
    <property type="molecule type" value="Genomic_DNA"/>
</dbReference>
<evidence type="ECO:0000256" key="1">
    <source>
        <dbReference type="ARBA" id="ARBA00009005"/>
    </source>
</evidence>
<gene>
    <name evidence="6" type="ORF">BCR37DRAFT_347488</name>
</gene>
<dbReference type="PANTHER" id="PTHR48104">
    <property type="entry name" value="METACASPASE-4"/>
    <property type="match status" value="1"/>
</dbReference>
<keyword evidence="2" id="KW-0053">Apoptosis</keyword>
<dbReference type="InterPro" id="IPR050452">
    <property type="entry name" value="Metacaspase"/>
</dbReference>
<dbReference type="Proteomes" id="UP000193685">
    <property type="component" value="Unassembled WGS sequence"/>
</dbReference>
<dbReference type="GO" id="GO:0004197">
    <property type="term" value="F:cysteine-type endopeptidase activity"/>
    <property type="evidence" value="ECO:0007669"/>
    <property type="project" value="InterPro"/>
</dbReference>
<dbReference type="GO" id="GO:0005737">
    <property type="term" value="C:cytoplasm"/>
    <property type="evidence" value="ECO:0007669"/>
    <property type="project" value="TreeGrafter"/>
</dbReference>
<evidence type="ECO:0000313" key="7">
    <source>
        <dbReference type="Proteomes" id="UP000193685"/>
    </source>
</evidence>
<keyword evidence="3" id="KW-0788">Thiol protease</keyword>
<name>A0A1Y2FFC2_PROLT</name>
<evidence type="ECO:0000313" key="6">
    <source>
        <dbReference type="EMBL" id="ORY81986.1"/>
    </source>
</evidence>
<evidence type="ECO:0000256" key="4">
    <source>
        <dbReference type="SAM" id="MobiDB-lite"/>
    </source>
</evidence>
<dbReference type="GeneID" id="63784371"/>
<dbReference type="PANTHER" id="PTHR48104:SF30">
    <property type="entry name" value="METACASPASE-1"/>
    <property type="match status" value="1"/>
</dbReference>
<dbReference type="OrthoDB" id="3223806at2759"/>
<dbReference type="Gene3D" id="3.40.50.12660">
    <property type="match status" value="1"/>
</dbReference>
<dbReference type="Pfam" id="PF00656">
    <property type="entry name" value="Peptidase_C14"/>
    <property type="match status" value="1"/>
</dbReference>
<feature type="region of interest" description="Disordered" evidence="4">
    <location>
        <begin position="91"/>
        <end position="113"/>
    </location>
</feature>
<protein>
    <submittedName>
        <fullName evidence="6">Peptidase C14, caspase domain-containing protein</fullName>
    </submittedName>
</protein>
<keyword evidence="7" id="KW-1185">Reference proteome</keyword>
<comment type="similarity">
    <text evidence="1">Belongs to the peptidase C14B family.</text>
</comment>
<dbReference type="InterPro" id="IPR029030">
    <property type="entry name" value="Caspase-like_dom_sf"/>
</dbReference>
<accession>A0A1Y2FFC2</accession>
<keyword evidence="3" id="KW-0378">Hydrolase</keyword>
<feature type="compositionally biased region" description="Acidic residues" evidence="4">
    <location>
        <begin position="100"/>
        <end position="112"/>
    </location>
</feature>
<evidence type="ECO:0000259" key="5">
    <source>
        <dbReference type="Pfam" id="PF00656"/>
    </source>
</evidence>
<evidence type="ECO:0000256" key="3">
    <source>
        <dbReference type="ARBA" id="ARBA00022807"/>
    </source>
</evidence>
<dbReference type="GO" id="GO:0006508">
    <property type="term" value="P:proteolysis"/>
    <property type="evidence" value="ECO:0007669"/>
    <property type="project" value="InterPro"/>
</dbReference>
<dbReference type="AlphaFoldDB" id="A0A1Y2FFC2"/>
<dbReference type="SUPFAM" id="SSF52129">
    <property type="entry name" value="Caspase-like"/>
    <property type="match status" value="1"/>
</dbReference>